<gene>
    <name evidence="2" type="ORF">SLS60_004191</name>
</gene>
<feature type="region of interest" description="Disordered" evidence="1">
    <location>
        <begin position="1"/>
        <end position="35"/>
    </location>
</feature>
<protein>
    <submittedName>
        <fullName evidence="2">Uncharacterized protein</fullName>
    </submittedName>
</protein>
<accession>A0ABR3RQS5</accession>
<sequence length="420" mass="45753">MDKRHSSPSSRARSPRPRTQRKRSNSFPISDALGCSTPEAELILAEGRAALRSRLADRQRGRSRREYIQTFNPKDHIGHLVQHSVASEATDQDVSPPGSKPARHARIPSDATDRSTSTIVAPNQPRLQESYSNPTLTIGPIGDYSAQLAKFIKSQLNSIPTYTPGETSISPKSCPDLSFARSPSLRSPALSPAKPVSMKRHVGAPSLIEIPSIRPPARSAFSAWSSTDDEADDEAPPVPDTEDIQEAPKASYTPSVLRYYEQTDDSTFLFSSTPTGDDEEDKPDIGKAFSFPAIPAPSETRVEPSSTRDEDYPSSDLSRLSLLSSSSAPSLSSISTGSYFEHKTPLSQVPDLKNRIIAAVTPPLNKVIPAISPFEGADLANVHDILVQSQRSVLVDGMSFDMVRDFATPKENIRPYQTQC</sequence>
<dbReference type="EMBL" id="JAKJXO020000004">
    <property type="protein sequence ID" value="KAL1606784.1"/>
    <property type="molecule type" value="Genomic_DNA"/>
</dbReference>
<feature type="compositionally biased region" description="Polar residues" evidence="1">
    <location>
        <begin position="114"/>
        <end position="134"/>
    </location>
</feature>
<proteinExistence type="predicted"/>
<dbReference type="Proteomes" id="UP001521785">
    <property type="component" value="Unassembled WGS sequence"/>
</dbReference>
<feature type="region of interest" description="Disordered" evidence="1">
    <location>
        <begin position="267"/>
        <end position="318"/>
    </location>
</feature>
<feature type="region of interest" description="Disordered" evidence="1">
    <location>
        <begin position="54"/>
        <end position="134"/>
    </location>
</feature>
<reference evidence="2 3" key="1">
    <citation type="submission" date="2024-02" db="EMBL/GenBank/DDBJ databases">
        <title>De novo assembly and annotation of 12 fungi associated with fruit tree decline syndrome in Ontario, Canada.</title>
        <authorList>
            <person name="Sulman M."/>
            <person name="Ellouze W."/>
            <person name="Ilyukhin E."/>
        </authorList>
    </citation>
    <scope>NUCLEOTIDE SEQUENCE [LARGE SCALE GENOMIC DNA]</scope>
    <source>
        <strain evidence="2 3">M42-189</strain>
    </source>
</reference>
<comment type="caution">
    <text evidence="2">The sequence shown here is derived from an EMBL/GenBank/DDBJ whole genome shotgun (WGS) entry which is preliminary data.</text>
</comment>
<evidence type="ECO:0000256" key="1">
    <source>
        <dbReference type="SAM" id="MobiDB-lite"/>
    </source>
</evidence>
<feature type="compositionally biased region" description="Polar residues" evidence="1">
    <location>
        <begin position="84"/>
        <end position="93"/>
    </location>
</feature>
<feature type="compositionally biased region" description="Acidic residues" evidence="1">
    <location>
        <begin position="227"/>
        <end position="245"/>
    </location>
</feature>
<keyword evidence="3" id="KW-1185">Reference proteome</keyword>
<evidence type="ECO:0000313" key="3">
    <source>
        <dbReference type="Proteomes" id="UP001521785"/>
    </source>
</evidence>
<feature type="region of interest" description="Disordered" evidence="1">
    <location>
        <begin position="219"/>
        <end position="254"/>
    </location>
</feature>
<feature type="compositionally biased region" description="Basic and acidic residues" evidence="1">
    <location>
        <begin position="300"/>
        <end position="311"/>
    </location>
</feature>
<feature type="compositionally biased region" description="Basic residues" evidence="1">
    <location>
        <begin position="13"/>
        <end position="24"/>
    </location>
</feature>
<evidence type="ECO:0000313" key="2">
    <source>
        <dbReference type="EMBL" id="KAL1606784.1"/>
    </source>
</evidence>
<organism evidence="2 3">
    <name type="scientific">Paraconiothyrium brasiliense</name>
    <dbReference type="NCBI Taxonomy" id="300254"/>
    <lineage>
        <taxon>Eukaryota</taxon>
        <taxon>Fungi</taxon>
        <taxon>Dikarya</taxon>
        <taxon>Ascomycota</taxon>
        <taxon>Pezizomycotina</taxon>
        <taxon>Dothideomycetes</taxon>
        <taxon>Pleosporomycetidae</taxon>
        <taxon>Pleosporales</taxon>
        <taxon>Massarineae</taxon>
        <taxon>Didymosphaeriaceae</taxon>
        <taxon>Paraconiothyrium</taxon>
    </lineage>
</organism>
<name>A0ABR3RQS5_9PLEO</name>
<feature type="compositionally biased region" description="Basic and acidic residues" evidence="1">
    <location>
        <begin position="54"/>
        <end position="78"/>
    </location>
</feature>